<accession>A0ACB7FFH0</accession>
<evidence type="ECO:0000313" key="2">
    <source>
        <dbReference type="Proteomes" id="UP000805704"/>
    </source>
</evidence>
<gene>
    <name evidence="1" type="ORF">GBF38_020903</name>
</gene>
<dbReference type="EMBL" id="CM024800">
    <property type="protein sequence ID" value="KAG8012934.1"/>
    <property type="molecule type" value="Genomic_DNA"/>
</dbReference>
<organism evidence="1 2">
    <name type="scientific">Nibea albiflora</name>
    <name type="common">Yellow drum</name>
    <name type="synonym">Corvina albiflora</name>
    <dbReference type="NCBI Taxonomy" id="240163"/>
    <lineage>
        <taxon>Eukaryota</taxon>
        <taxon>Metazoa</taxon>
        <taxon>Chordata</taxon>
        <taxon>Craniata</taxon>
        <taxon>Vertebrata</taxon>
        <taxon>Euteleostomi</taxon>
        <taxon>Actinopterygii</taxon>
        <taxon>Neopterygii</taxon>
        <taxon>Teleostei</taxon>
        <taxon>Neoteleostei</taxon>
        <taxon>Acanthomorphata</taxon>
        <taxon>Eupercaria</taxon>
        <taxon>Sciaenidae</taxon>
        <taxon>Nibea</taxon>
    </lineage>
</organism>
<protein>
    <submittedName>
        <fullName evidence="1">Uncharacterized protein</fullName>
    </submittedName>
</protein>
<comment type="caution">
    <text evidence="1">The sequence shown here is derived from an EMBL/GenBank/DDBJ whole genome shotgun (WGS) entry which is preliminary data.</text>
</comment>
<reference evidence="1" key="1">
    <citation type="submission" date="2020-04" db="EMBL/GenBank/DDBJ databases">
        <title>A chromosome-scale assembly and high-density genetic map of the yellow drum (Nibea albiflora) genome.</title>
        <authorList>
            <person name="Xu D."/>
            <person name="Zhang W."/>
            <person name="Chen R."/>
            <person name="Tan P."/>
            <person name="Wang L."/>
            <person name="Song H."/>
            <person name="Tian L."/>
            <person name="Zhu Q."/>
            <person name="Wang B."/>
        </authorList>
    </citation>
    <scope>NUCLEOTIDE SEQUENCE</scope>
    <source>
        <strain evidence="1">ZJHYS-2018</strain>
    </source>
</reference>
<feature type="non-terminal residue" evidence="1">
    <location>
        <position position="54"/>
    </location>
</feature>
<name>A0ACB7FFH0_NIBAL</name>
<keyword evidence="2" id="KW-1185">Reference proteome</keyword>
<proteinExistence type="predicted"/>
<evidence type="ECO:0000313" key="1">
    <source>
        <dbReference type="EMBL" id="KAG8012934.1"/>
    </source>
</evidence>
<dbReference type="Proteomes" id="UP000805704">
    <property type="component" value="Chromosome 12"/>
</dbReference>
<sequence length="54" mass="5959">MPRPDAPSRTTGTGLTFVSEVELVVVCRTVVHKFAELTTVSSHEELLKDSDWVS</sequence>